<dbReference type="InterPro" id="IPR036942">
    <property type="entry name" value="Beta-barrel_TonB_sf"/>
</dbReference>
<feature type="domain" description="TonB-dependent transporter Oar-like beta-barrel" evidence="9">
    <location>
        <begin position="231"/>
        <end position="892"/>
    </location>
</feature>
<dbReference type="AlphaFoldDB" id="A0A1G6SIK4"/>
<evidence type="ECO:0000313" key="11">
    <source>
        <dbReference type="Proteomes" id="UP000198757"/>
    </source>
</evidence>
<keyword evidence="4" id="KW-0812">Transmembrane</keyword>
<evidence type="ECO:0000256" key="8">
    <source>
        <dbReference type="SAM" id="SignalP"/>
    </source>
</evidence>
<dbReference type="PANTHER" id="PTHR30069">
    <property type="entry name" value="TONB-DEPENDENT OUTER MEMBRANE RECEPTOR"/>
    <property type="match status" value="1"/>
</dbReference>
<organism evidence="10 11">
    <name type="scientific">Niabella drilacis (strain DSM 25811 / CCM 8410 / CCUG 62505 / LMG 26954 / E90)</name>
    <dbReference type="NCBI Taxonomy" id="1285928"/>
    <lineage>
        <taxon>Bacteria</taxon>
        <taxon>Pseudomonadati</taxon>
        <taxon>Bacteroidota</taxon>
        <taxon>Chitinophagia</taxon>
        <taxon>Chitinophagales</taxon>
        <taxon>Chitinophagaceae</taxon>
        <taxon>Niabella</taxon>
    </lineage>
</organism>
<dbReference type="InterPro" id="IPR039426">
    <property type="entry name" value="TonB-dep_rcpt-like"/>
</dbReference>
<dbReference type="GO" id="GO:0004180">
    <property type="term" value="F:carboxypeptidase activity"/>
    <property type="evidence" value="ECO:0007669"/>
    <property type="project" value="UniProtKB-KW"/>
</dbReference>
<dbReference type="SUPFAM" id="SSF49452">
    <property type="entry name" value="Starch-binding domain-like"/>
    <property type="match status" value="1"/>
</dbReference>
<dbReference type="SUPFAM" id="SSF56935">
    <property type="entry name" value="Porins"/>
    <property type="match status" value="1"/>
</dbReference>
<dbReference type="GO" id="GO:0009279">
    <property type="term" value="C:cell outer membrane"/>
    <property type="evidence" value="ECO:0007669"/>
    <property type="project" value="UniProtKB-SubCell"/>
</dbReference>
<dbReference type="InterPro" id="IPR013784">
    <property type="entry name" value="Carb-bd-like_fold"/>
</dbReference>
<evidence type="ECO:0000256" key="2">
    <source>
        <dbReference type="ARBA" id="ARBA00022448"/>
    </source>
</evidence>
<evidence type="ECO:0000256" key="1">
    <source>
        <dbReference type="ARBA" id="ARBA00004571"/>
    </source>
</evidence>
<keyword evidence="8" id="KW-0732">Signal</keyword>
<sequence>MLKKIYLFIAVVLLSTVFLHAQVTTSSITGIVKGDKNTTLAGATVVLTHTPTGTVYNTTTKNGGVFNIQNINPGGPYTLEVSNVGYETYSSSNINIPLGEIYQAAVDLTISSRQLTEVVVTGTAKNQRIGAATNISRTQITNLPNLSRSLLNIVKLTPQSNGGSFLGMSDRFNNITVDGSIFNNNFGLGSNALPGGASQPISIDAIDQVQVNLAPYDVRQAGFTGAGVNAVTRRGTNNWYGTVYDYYKNQNFNGKKVDGKELPEQLKSSSNILGASIGGPIIKNKLFFFINGEYESRTAPGQTGIAQNASHKKGDPNVLDYVTEEDMNKVSDFLKTKGYDPGTYQGYDFGTTNKKFLARIDWNINDRHRLTARYNQSQTSDDVLTNTSSGPNPRLSNGRSGGSVISNGLNFSNSNYQQNNDVYSGVLELNSKLSGGAANQLLASFTKIRDYRGTPGPQFPFVDIMRDKDNVLMSFGSEIYSYKNSLDNSTWNISDNFSWSIGRHNLLAGASFDYLTFVNSFANYGGQSYYRFASINDFITGAAPVVYAVTYSNTDRTGITPAEAKFGQLGFYLQDNFTVNSQLKLTYGARFDIPFYPGTSFKNDALAAAALRDRDGNPFKADVGVWPKARLLVSPRVGFNYDITEDKSWVLRGGTGIFTGRIPFVWLVNQSSDNGVLNTLFSANAYDKNKDGSFKYDMSQYPFSTDRTAHVPNPLPANAGGNTSASYYSVTAPEFKVPQVWRSNLALDKRFGNGYTATIEGIYSKTLNSVYHYNANLGNTTGTLNATGDTRPVYSKSLLSDVGQVFVMDNNSKGYSFALTGQLQKTFSQNWQASVAYTYSIAKDVSPNNGDRSQSSWTQNAIINDPNHPELGYSAYSVPHRVTAFASYRFEYANKSLASTISLFYSGSSQERYLYRYSGDLNSDGATNDLLYVPGSRDGLESMFTQLDIKDKTGKVVESYTPAQQADAFWAFVEKDKYLKKHKGDYVDRYGALLPWVNRLDLRFLQDLAPVIGGKKHTFQISLDMQNFLSLLNSSWGNQYTYNYGTYSDQAIAGADKGKYTFLPSNASKPVYDKYYGLRSTWSMQLGIRYIF</sequence>
<dbReference type="InterPro" id="IPR057601">
    <property type="entry name" value="Oar-like_b-barrel"/>
</dbReference>
<name>A0A1G6SIK4_NIADE</name>
<feature type="region of interest" description="Disordered" evidence="7">
    <location>
        <begin position="374"/>
        <end position="403"/>
    </location>
</feature>
<keyword evidence="11" id="KW-1185">Reference proteome</keyword>
<dbReference type="Pfam" id="PF13620">
    <property type="entry name" value="CarboxypepD_reg"/>
    <property type="match status" value="1"/>
</dbReference>
<feature type="signal peptide" evidence="8">
    <location>
        <begin position="1"/>
        <end position="21"/>
    </location>
</feature>
<reference evidence="11" key="1">
    <citation type="submission" date="2016-10" db="EMBL/GenBank/DDBJ databases">
        <authorList>
            <person name="Varghese N."/>
            <person name="Submissions S."/>
        </authorList>
    </citation>
    <scope>NUCLEOTIDE SEQUENCE [LARGE SCALE GENOMIC DNA]</scope>
    <source>
        <strain evidence="11">DSM 25811 / CCM 8410 / LMG 26954 / E90</strain>
    </source>
</reference>
<evidence type="ECO:0000256" key="5">
    <source>
        <dbReference type="ARBA" id="ARBA00023136"/>
    </source>
</evidence>
<dbReference type="GO" id="GO:0030246">
    <property type="term" value="F:carbohydrate binding"/>
    <property type="evidence" value="ECO:0007669"/>
    <property type="project" value="InterPro"/>
</dbReference>
<proteinExistence type="predicted"/>
<keyword evidence="2" id="KW-0813">Transport</keyword>
<evidence type="ECO:0000259" key="9">
    <source>
        <dbReference type="Pfam" id="PF25183"/>
    </source>
</evidence>
<dbReference type="OrthoDB" id="9768147at2"/>
<dbReference type="Pfam" id="PF25183">
    <property type="entry name" value="OMP_b-brl_4"/>
    <property type="match status" value="1"/>
</dbReference>
<dbReference type="Gene3D" id="2.40.170.20">
    <property type="entry name" value="TonB-dependent receptor, beta-barrel domain"/>
    <property type="match status" value="1"/>
</dbReference>
<evidence type="ECO:0000313" key="10">
    <source>
        <dbReference type="EMBL" id="SDD16623.1"/>
    </source>
</evidence>
<keyword evidence="5" id="KW-0472">Membrane</keyword>
<dbReference type="EMBL" id="FMZO01000006">
    <property type="protein sequence ID" value="SDD16623.1"/>
    <property type="molecule type" value="Genomic_DNA"/>
</dbReference>
<dbReference type="GO" id="GO:0044718">
    <property type="term" value="P:siderophore transmembrane transport"/>
    <property type="evidence" value="ECO:0007669"/>
    <property type="project" value="TreeGrafter"/>
</dbReference>
<dbReference type="RefSeq" id="WP_090390558.1">
    <property type="nucleotide sequence ID" value="NZ_FMZO01000006.1"/>
</dbReference>
<evidence type="ECO:0000256" key="3">
    <source>
        <dbReference type="ARBA" id="ARBA00022452"/>
    </source>
</evidence>
<accession>A0A1G6SIK4</accession>
<dbReference type="Proteomes" id="UP000198757">
    <property type="component" value="Unassembled WGS sequence"/>
</dbReference>
<keyword evidence="6" id="KW-0998">Cell outer membrane</keyword>
<dbReference type="STRING" id="1285928.SAMN04487894_106242"/>
<gene>
    <name evidence="10" type="ORF">SAMN04487894_106242</name>
</gene>
<keyword evidence="3" id="KW-1134">Transmembrane beta strand</keyword>
<keyword evidence="10" id="KW-0378">Hydrolase</keyword>
<keyword evidence="10" id="KW-0121">Carboxypeptidase</keyword>
<comment type="subcellular location">
    <subcellularLocation>
        <location evidence="1">Cell outer membrane</location>
        <topology evidence="1">Multi-pass membrane protein</topology>
    </subcellularLocation>
</comment>
<dbReference type="GO" id="GO:0015344">
    <property type="term" value="F:siderophore uptake transmembrane transporter activity"/>
    <property type="evidence" value="ECO:0007669"/>
    <property type="project" value="TreeGrafter"/>
</dbReference>
<evidence type="ECO:0000256" key="6">
    <source>
        <dbReference type="ARBA" id="ARBA00023237"/>
    </source>
</evidence>
<evidence type="ECO:0000256" key="4">
    <source>
        <dbReference type="ARBA" id="ARBA00022692"/>
    </source>
</evidence>
<evidence type="ECO:0000256" key="7">
    <source>
        <dbReference type="SAM" id="MobiDB-lite"/>
    </source>
</evidence>
<dbReference type="PANTHER" id="PTHR30069:SF46">
    <property type="entry name" value="OAR PROTEIN"/>
    <property type="match status" value="1"/>
</dbReference>
<protein>
    <submittedName>
        <fullName evidence="10">Carboxypeptidase regulatory-like domain-containing protein</fullName>
    </submittedName>
</protein>
<feature type="chain" id="PRO_5011477756" evidence="8">
    <location>
        <begin position="22"/>
        <end position="1092"/>
    </location>
</feature>
<keyword evidence="10" id="KW-0645">Protease</keyword>
<dbReference type="Gene3D" id="2.60.40.1120">
    <property type="entry name" value="Carboxypeptidase-like, regulatory domain"/>
    <property type="match status" value="1"/>
</dbReference>